<dbReference type="PROSITE" id="PS50157">
    <property type="entry name" value="ZINC_FINGER_C2H2_2"/>
    <property type="match status" value="2"/>
</dbReference>
<feature type="domain" description="C2H2-type" evidence="10">
    <location>
        <begin position="185"/>
        <end position="212"/>
    </location>
</feature>
<name>A0A818HV12_9BILA</name>
<reference evidence="11" key="1">
    <citation type="submission" date="2021-02" db="EMBL/GenBank/DDBJ databases">
        <authorList>
            <person name="Nowell W R."/>
        </authorList>
    </citation>
    <scope>NUCLEOTIDE SEQUENCE</scope>
</reference>
<comment type="caution">
    <text evidence="11">The sequence shown here is derived from an EMBL/GenBank/DDBJ whole genome shotgun (WGS) entry which is preliminary data.</text>
</comment>
<accession>A0A818HV12</accession>
<dbReference type="Proteomes" id="UP000663868">
    <property type="component" value="Unassembled WGS sequence"/>
</dbReference>
<evidence type="ECO:0000256" key="4">
    <source>
        <dbReference type="ARBA" id="ARBA00022771"/>
    </source>
</evidence>
<evidence type="ECO:0000313" key="12">
    <source>
        <dbReference type="Proteomes" id="UP000663868"/>
    </source>
</evidence>
<evidence type="ECO:0000256" key="3">
    <source>
        <dbReference type="ARBA" id="ARBA00022737"/>
    </source>
</evidence>
<dbReference type="Pfam" id="PF13909">
    <property type="entry name" value="zf-H2C2_5"/>
    <property type="match status" value="1"/>
</dbReference>
<evidence type="ECO:0000256" key="2">
    <source>
        <dbReference type="ARBA" id="ARBA00022723"/>
    </source>
</evidence>
<keyword evidence="4 8" id="KW-0863">Zinc-finger</keyword>
<keyword evidence="6" id="KW-0238">DNA-binding</keyword>
<dbReference type="PANTHER" id="PTHR24404:SF78">
    <property type="entry name" value="ZINC FINGER PROTEIN ZTF-16"/>
    <property type="match status" value="1"/>
</dbReference>
<dbReference type="GO" id="GO:0008270">
    <property type="term" value="F:zinc ion binding"/>
    <property type="evidence" value="ECO:0007669"/>
    <property type="project" value="UniProtKB-KW"/>
</dbReference>
<protein>
    <recommendedName>
        <fullName evidence="10">C2H2-type domain-containing protein</fullName>
    </recommendedName>
</protein>
<keyword evidence="3" id="KW-0677">Repeat</keyword>
<proteinExistence type="predicted"/>
<dbReference type="EMBL" id="CAJOBB010000011">
    <property type="protein sequence ID" value="CAF3508862.1"/>
    <property type="molecule type" value="Genomic_DNA"/>
</dbReference>
<sequence length="246" mass="28439">MFFFIVFVRSCIHEQWGTVLYVSLFNSNQQANSNPFLFPSLFYPPPPPLPPPTSLLFQSDSSFRFYHEVFFRSLIEQYSQTSPLLLLPPSTMMSSVSIETESHVSSTGKDSVRKKSSTSSSSNSKVRRRLSCPQCSYTTNRLNNLKRHIQTMHEILSKPIDCCDQLFISKAHFRAHVNTEHRCGYHCDICRRTFCRKALLRRHQSIHSGQKAFICTICSYSTSHKGNLDRHSRIHRQQNENIELST</sequence>
<evidence type="ECO:0000256" key="9">
    <source>
        <dbReference type="SAM" id="MobiDB-lite"/>
    </source>
</evidence>
<dbReference type="GO" id="GO:0005634">
    <property type="term" value="C:nucleus"/>
    <property type="evidence" value="ECO:0007669"/>
    <property type="project" value="UniProtKB-SubCell"/>
</dbReference>
<feature type="domain" description="C2H2-type" evidence="10">
    <location>
        <begin position="213"/>
        <end position="240"/>
    </location>
</feature>
<evidence type="ECO:0000256" key="5">
    <source>
        <dbReference type="ARBA" id="ARBA00022833"/>
    </source>
</evidence>
<dbReference type="AlphaFoldDB" id="A0A818HV12"/>
<dbReference type="FunFam" id="3.30.160.60:FF:000446">
    <property type="entry name" value="Zinc finger protein"/>
    <property type="match status" value="1"/>
</dbReference>
<dbReference type="PANTHER" id="PTHR24404">
    <property type="entry name" value="ZINC FINGER PROTEIN"/>
    <property type="match status" value="1"/>
</dbReference>
<dbReference type="InterPro" id="IPR050589">
    <property type="entry name" value="Ikaros_C2H2-ZF"/>
</dbReference>
<keyword evidence="7" id="KW-0539">Nucleus</keyword>
<comment type="subcellular location">
    <subcellularLocation>
        <location evidence="1">Nucleus</location>
    </subcellularLocation>
</comment>
<dbReference type="PROSITE" id="PS00028">
    <property type="entry name" value="ZINC_FINGER_C2H2_1"/>
    <property type="match status" value="1"/>
</dbReference>
<dbReference type="SMART" id="SM00355">
    <property type="entry name" value="ZnF_C2H2"/>
    <property type="match status" value="4"/>
</dbReference>
<feature type="compositionally biased region" description="Polar residues" evidence="9">
    <location>
        <begin position="98"/>
        <end position="108"/>
    </location>
</feature>
<gene>
    <name evidence="11" type="ORF">KXQ929_LOCUS491</name>
</gene>
<evidence type="ECO:0000256" key="7">
    <source>
        <dbReference type="ARBA" id="ARBA00023242"/>
    </source>
</evidence>
<feature type="region of interest" description="Disordered" evidence="9">
    <location>
        <begin position="98"/>
        <end position="130"/>
    </location>
</feature>
<dbReference type="Pfam" id="PF00096">
    <property type="entry name" value="zf-C2H2"/>
    <property type="match status" value="2"/>
</dbReference>
<dbReference type="GO" id="GO:0003700">
    <property type="term" value="F:DNA-binding transcription factor activity"/>
    <property type="evidence" value="ECO:0007669"/>
    <property type="project" value="TreeGrafter"/>
</dbReference>
<keyword evidence="5" id="KW-0862">Zinc</keyword>
<evidence type="ECO:0000256" key="8">
    <source>
        <dbReference type="PROSITE-ProRule" id="PRU00042"/>
    </source>
</evidence>
<evidence type="ECO:0000256" key="1">
    <source>
        <dbReference type="ARBA" id="ARBA00004123"/>
    </source>
</evidence>
<dbReference type="InterPro" id="IPR036236">
    <property type="entry name" value="Znf_C2H2_sf"/>
</dbReference>
<dbReference type="GO" id="GO:0000978">
    <property type="term" value="F:RNA polymerase II cis-regulatory region sequence-specific DNA binding"/>
    <property type="evidence" value="ECO:0007669"/>
    <property type="project" value="TreeGrafter"/>
</dbReference>
<dbReference type="GO" id="GO:0006357">
    <property type="term" value="P:regulation of transcription by RNA polymerase II"/>
    <property type="evidence" value="ECO:0007669"/>
    <property type="project" value="TreeGrafter"/>
</dbReference>
<evidence type="ECO:0000259" key="10">
    <source>
        <dbReference type="PROSITE" id="PS50157"/>
    </source>
</evidence>
<dbReference type="InterPro" id="IPR013087">
    <property type="entry name" value="Znf_C2H2_type"/>
</dbReference>
<dbReference type="Gene3D" id="3.30.160.60">
    <property type="entry name" value="Classic Zinc Finger"/>
    <property type="match status" value="3"/>
</dbReference>
<evidence type="ECO:0000256" key="6">
    <source>
        <dbReference type="ARBA" id="ARBA00023125"/>
    </source>
</evidence>
<keyword evidence="2" id="KW-0479">Metal-binding</keyword>
<evidence type="ECO:0000313" key="11">
    <source>
        <dbReference type="EMBL" id="CAF3508862.1"/>
    </source>
</evidence>
<dbReference type="SUPFAM" id="SSF57667">
    <property type="entry name" value="beta-beta-alpha zinc fingers"/>
    <property type="match status" value="2"/>
</dbReference>
<organism evidence="11 12">
    <name type="scientific">Adineta steineri</name>
    <dbReference type="NCBI Taxonomy" id="433720"/>
    <lineage>
        <taxon>Eukaryota</taxon>
        <taxon>Metazoa</taxon>
        <taxon>Spiralia</taxon>
        <taxon>Gnathifera</taxon>
        <taxon>Rotifera</taxon>
        <taxon>Eurotatoria</taxon>
        <taxon>Bdelloidea</taxon>
        <taxon>Adinetida</taxon>
        <taxon>Adinetidae</taxon>
        <taxon>Adineta</taxon>
    </lineage>
</organism>